<evidence type="ECO:0000313" key="3">
    <source>
        <dbReference type="EMBL" id="MFD2755659.1"/>
    </source>
</evidence>
<comment type="caution">
    <text evidence="3">The sequence shown here is derived from an EMBL/GenBank/DDBJ whole genome shotgun (WGS) entry which is preliminary data.</text>
</comment>
<feature type="chain" id="PRO_5046991662" evidence="2">
    <location>
        <begin position="21"/>
        <end position="172"/>
    </location>
</feature>
<feature type="region of interest" description="Disordered" evidence="1">
    <location>
        <begin position="36"/>
        <end position="74"/>
    </location>
</feature>
<dbReference type="EMBL" id="JBHUMV010000007">
    <property type="protein sequence ID" value="MFD2755659.1"/>
    <property type="molecule type" value="Genomic_DNA"/>
</dbReference>
<name>A0ABW5UT65_9BURK</name>
<feature type="signal peptide" evidence="2">
    <location>
        <begin position="1"/>
        <end position="20"/>
    </location>
</feature>
<accession>A0ABW5UT65</accession>
<organism evidence="3 4">
    <name type="scientific">Comamonas terrae</name>
    <dbReference type="NCBI Taxonomy" id="673548"/>
    <lineage>
        <taxon>Bacteria</taxon>
        <taxon>Pseudomonadati</taxon>
        <taxon>Pseudomonadota</taxon>
        <taxon>Betaproteobacteria</taxon>
        <taxon>Burkholderiales</taxon>
        <taxon>Comamonadaceae</taxon>
        <taxon>Comamonas</taxon>
    </lineage>
</organism>
<sequence>MSPASLRTALAALALVLAFAAGWTAQGWRASAAASKVQTSQSKKDQAQAEQSQRATEKKADAVSGHGAAQQENTHDYTQKLLALEVGRAADAARIAGLQHDLRAAATRAAQAAGDAAASRDLANRHERLAALAAEGAGLVGELGSLVERRDAQVELLRGQVVADRALIEELR</sequence>
<protein>
    <submittedName>
        <fullName evidence="3">Uncharacterized protein</fullName>
    </submittedName>
</protein>
<keyword evidence="2" id="KW-0732">Signal</keyword>
<evidence type="ECO:0000256" key="2">
    <source>
        <dbReference type="SAM" id="SignalP"/>
    </source>
</evidence>
<evidence type="ECO:0000313" key="4">
    <source>
        <dbReference type="Proteomes" id="UP001597463"/>
    </source>
</evidence>
<proteinExistence type="predicted"/>
<dbReference type="Proteomes" id="UP001597463">
    <property type="component" value="Unassembled WGS sequence"/>
</dbReference>
<gene>
    <name evidence="3" type="ORF">ACFSW6_16415</name>
</gene>
<reference evidence="4" key="1">
    <citation type="journal article" date="2019" name="Int. J. Syst. Evol. Microbiol.">
        <title>The Global Catalogue of Microorganisms (GCM) 10K type strain sequencing project: providing services to taxonomists for standard genome sequencing and annotation.</title>
        <authorList>
            <consortium name="The Broad Institute Genomics Platform"/>
            <consortium name="The Broad Institute Genome Sequencing Center for Infectious Disease"/>
            <person name="Wu L."/>
            <person name="Ma J."/>
        </authorList>
    </citation>
    <scope>NUCLEOTIDE SEQUENCE [LARGE SCALE GENOMIC DNA]</scope>
    <source>
        <strain evidence="4">TISTR 1906</strain>
    </source>
</reference>
<evidence type="ECO:0000256" key="1">
    <source>
        <dbReference type="SAM" id="MobiDB-lite"/>
    </source>
</evidence>
<keyword evidence="4" id="KW-1185">Reference proteome</keyword>
<dbReference type="RefSeq" id="WP_157082128.1">
    <property type="nucleotide sequence ID" value="NZ_BCNT01000017.1"/>
</dbReference>